<dbReference type="InterPro" id="IPR050950">
    <property type="entry name" value="HTH-type_LysR_regulators"/>
</dbReference>
<keyword evidence="2" id="KW-0805">Transcription regulation</keyword>
<evidence type="ECO:0000256" key="2">
    <source>
        <dbReference type="ARBA" id="ARBA00023015"/>
    </source>
</evidence>
<feature type="domain" description="HTH lysR-type" evidence="5">
    <location>
        <begin position="8"/>
        <end position="59"/>
    </location>
</feature>
<dbReference type="PRINTS" id="PR00039">
    <property type="entry name" value="HTHLYSR"/>
</dbReference>
<comment type="similarity">
    <text evidence="1">Belongs to the LysR transcriptional regulatory family.</text>
</comment>
<dbReference type="RefSeq" id="WP_186982515.1">
    <property type="nucleotide sequence ID" value="NZ_JACOQH010000008.1"/>
</dbReference>
<dbReference type="Pfam" id="PF00126">
    <property type="entry name" value="HTH_1"/>
    <property type="match status" value="1"/>
</dbReference>
<evidence type="ECO:0000256" key="3">
    <source>
        <dbReference type="ARBA" id="ARBA00023125"/>
    </source>
</evidence>
<dbReference type="EMBL" id="JACOQH010000008">
    <property type="protein sequence ID" value="MBC5754551.1"/>
    <property type="molecule type" value="Genomic_DNA"/>
</dbReference>
<dbReference type="Gene3D" id="1.10.10.10">
    <property type="entry name" value="Winged helix-like DNA-binding domain superfamily/Winged helix DNA-binding domain"/>
    <property type="match status" value="1"/>
</dbReference>
<sequence>MITYDYYRIFYFVAQYHSFTKAAEVLGNNQPNITRCMNNLEHELNCKLFVRSNRGVTLTPEGTRLYEHAAIAYEQLLVGEEELKKDRELESGLITIGASETALRLVLLDKLEVFRERYPHVRLRILNYSTPQAITALENGLADLAIVTTPLTLKNSLQKVPLYSFHEILLGGKKFASAAADKRHLADFGDAPFISLGNDTGTRQLYIQYFLNYGLPFQPDMEAATTDQILPMIAHNLGIGFYPEKLAQESIAKGEVCQISITEPLPDRCVCLLCDKNRPLSIAAKKLKEELMR</sequence>
<evidence type="ECO:0000313" key="6">
    <source>
        <dbReference type="EMBL" id="MBC5754551.1"/>
    </source>
</evidence>
<proteinExistence type="inferred from homology"/>
<reference evidence="6 7" key="1">
    <citation type="submission" date="2020-08" db="EMBL/GenBank/DDBJ databases">
        <title>Genome public.</title>
        <authorList>
            <person name="Liu C."/>
            <person name="Sun Q."/>
        </authorList>
    </citation>
    <scope>NUCLEOTIDE SEQUENCE [LARGE SCALE GENOMIC DNA]</scope>
    <source>
        <strain evidence="6 7">BX0805</strain>
    </source>
</reference>
<keyword evidence="4" id="KW-0804">Transcription</keyword>
<evidence type="ECO:0000259" key="5">
    <source>
        <dbReference type="PROSITE" id="PS50931"/>
    </source>
</evidence>
<dbReference type="CDD" id="cd05466">
    <property type="entry name" value="PBP2_LTTR_substrate"/>
    <property type="match status" value="1"/>
</dbReference>
<dbReference type="InterPro" id="IPR036390">
    <property type="entry name" value="WH_DNA-bd_sf"/>
</dbReference>
<dbReference type="Proteomes" id="UP000621540">
    <property type="component" value="Unassembled WGS sequence"/>
</dbReference>
<dbReference type="Gene3D" id="3.40.190.290">
    <property type="match status" value="1"/>
</dbReference>
<dbReference type="InterPro" id="IPR005119">
    <property type="entry name" value="LysR_subst-bd"/>
</dbReference>
<name>A0ABR7ICF3_9FIRM</name>
<dbReference type="InterPro" id="IPR000847">
    <property type="entry name" value="LysR_HTH_N"/>
</dbReference>
<keyword evidence="7" id="KW-1185">Reference proteome</keyword>
<dbReference type="PROSITE" id="PS50931">
    <property type="entry name" value="HTH_LYSR"/>
    <property type="match status" value="1"/>
</dbReference>
<dbReference type="PANTHER" id="PTHR30419">
    <property type="entry name" value="HTH-TYPE TRANSCRIPTIONAL REGULATOR YBHD"/>
    <property type="match status" value="1"/>
</dbReference>
<dbReference type="SUPFAM" id="SSF46785">
    <property type="entry name" value="Winged helix' DNA-binding domain"/>
    <property type="match status" value="1"/>
</dbReference>
<dbReference type="InterPro" id="IPR036388">
    <property type="entry name" value="WH-like_DNA-bd_sf"/>
</dbReference>
<comment type="caution">
    <text evidence="6">The sequence shown here is derived from an EMBL/GenBank/DDBJ whole genome shotgun (WGS) entry which is preliminary data.</text>
</comment>
<evidence type="ECO:0000256" key="4">
    <source>
        <dbReference type="ARBA" id="ARBA00023163"/>
    </source>
</evidence>
<dbReference type="SUPFAM" id="SSF53850">
    <property type="entry name" value="Periplasmic binding protein-like II"/>
    <property type="match status" value="1"/>
</dbReference>
<evidence type="ECO:0000256" key="1">
    <source>
        <dbReference type="ARBA" id="ARBA00009437"/>
    </source>
</evidence>
<organism evidence="6 7">
    <name type="scientific">Roseburia yibonii</name>
    <dbReference type="NCBI Taxonomy" id="2763063"/>
    <lineage>
        <taxon>Bacteria</taxon>
        <taxon>Bacillati</taxon>
        <taxon>Bacillota</taxon>
        <taxon>Clostridia</taxon>
        <taxon>Lachnospirales</taxon>
        <taxon>Lachnospiraceae</taxon>
        <taxon>Roseburia</taxon>
    </lineage>
</organism>
<accession>A0ABR7ICF3</accession>
<protein>
    <submittedName>
        <fullName evidence="6">LysR family transcriptional regulator</fullName>
    </submittedName>
</protein>
<dbReference type="Pfam" id="PF03466">
    <property type="entry name" value="LysR_substrate"/>
    <property type="match status" value="1"/>
</dbReference>
<keyword evidence="3" id="KW-0238">DNA-binding</keyword>
<gene>
    <name evidence="6" type="ORF">H8Z76_11090</name>
</gene>
<evidence type="ECO:0000313" key="7">
    <source>
        <dbReference type="Proteomes" id="UP000621540"/>
    </source>
</evidence>